<keyword evidence="3" id="KW-1185">Reference proteome</keyword>
<evidence type="ECO:0000313" key="2">
    <source>
        <dbReference type="EMBL" id="EPS36781.1"/>
    </source>
</evidence>
<organism evidence="2 3">
    <name type="scientific">Dactylellina haptotyla (strain CBS 200.50)</name>
    <name type="common">Nematode-trapping fungus</name>
    <name type="synonym">Monacrosporium haptotylum</name>
    <dbReference type="NCBI Taxonomy" id="1284197"/>
    <lineage>
        <taxon>Eukaryota</taxon>
        <taxon>Fungi</taxon>
        <taxon>Dikarya</taxon>
        <taxon>Ascomycota</taxon>
        <taxon>Pezizomycotina</taxon>
        <taxon>Orbiliomycetes</taxon>
        <taxon>Orbiliales</taxon>
        <taxon>Orbiliaceae</taxon>
        <taxon>Dactylellina</taxon>
    </lineage>
</organism>
<evidence type="ECO:0000256" key="1">
    <source>
        <dbReference type="SAM" id="MobiDB-lite"/>
    </source>
</evidence>
<protein>
    <submittedName>
        <fullName evidence="2">Uncharacterized protein</fullName>
    </submittedName>
</protein>
<dbReference type="EMBL" id="AQGS01000823">
    <property type="protein sequence ID" value="EPS36781.1"/>
    <property type="molecule type" value="Genomic_DNA"/>
</dbReference>
<accession>S8A6P1</accession>
<proteinExistence type="predicted"/>
<name>S8A6P1_DACHA</name>
<dbReference type="Proteomes" id="UP000015100">
    <property type="component" value="Unassembled WGS sequence"/>
</dbReference>
<reference evidence="2 3" key="1">
    <citation type="journal article" date="2013" name="PLoS Genet.">
        <title>Genomic mechanisms accounting for the adaptation to parasitism in nematode-trapping fungi.</title>
        <authorList>
            <person name="Meerupati T."/>
            <person name="Andersson K.M."/>
            <person name="Friman E."/>
            <person name="Kumar D."/>
            <person name="Tunlid A."/>
            <person name="Ahren D."/>
        </authorList>
    </citation>
    <scope>NUCLEOTIDE SEQUENCE [LARGE SCALE GENOMIC DNA]</scope>
    <source>
        <strain evidence="2 3">CBS 200.50</strain>
    </source>
</reference>
<dbReference type="HOGENOM" id="CLU_1938086_0_0_1"/>
<sequence length="130" mass="13486">MATPYVISGRGIHTSKKTTTTKTSTTPTTTKYTTTTPTPTPTLKTTEPARTTTNTTPATCITTSTCTTYLICPRGYGTTCSPYCSGYPAPTLTPGVLPCSFGSVTVSSTTPHSTLTTTAAVESGLGTNWD</sequence>
<evidence type="ECO:0000313" key="3">
    <source>
        <dbReference type="Proteomes" id="UP000015100"/>
    </source>
</evidence>
<gene>
    <name evidence="2" type="ORF">H072_9686</name>
</gene>
<feature type="region of interest" description="Disordered" evidence="1">
    <location>
        <begin position="12"/>
        <end position="54"/>
    </location>
</feature>
<comment type="caution">
    <text evidence="2">The sequence shown here is derived from an EMBL/GenBank/DDBJ whole genome shotgun (WGS) entry which is preliminary data.</text>
</comment>
<dbReference type="AlphaFoldDB" id="S8A6P1"/>
<feature type="compositionally biased region" description="Low complexity" evidence="1">
    <location>
        <begin position="17"/>
        <end position="54"/>
    </location>
</feature>
<reference evidence="3" key="2">
    <citation type="submission" date="2013-04" db="EMBL/GenBank/DDBJ databases">
        <title>Genomic mechanisms accounting for the adaptation to parasitism in nematode-trapping fungi.</title>
        <authorList>
            <person name="Ahren D.G."/>
        </authorList>
    </citation>
    <scope>NUCLEOTIDE SEQUENCE [LARGE SCALE GENOMIC DNA]</scope>
    <source>
        <strain evidence="3">CBS 200.50</strain>
    </source>
</reference>